<proteinExistence type="predicted"/>
<dbReference type="Proteomes" id="UP000290624">
    <property type="component" value="Unassembled WGS sequence"/>
</dbReference>
<dbReference type="AlphaFoldDB" id="A0A4Q2EET7"/>
<reference evidence="1 2" key="1">
    <citation type="submission" date="2018-01" db="EMBL/GenBank/DDBJ databases">
        <title>Lactibacter flavus gen. nov., sp. nov., a novel bacterium of the family Propionibacteriaceae isolated from raw milk and dairy products.</title>
        <authorList>
            <person name="Wenning M."/>
            <person name="Breitenwieser F."/>
            <person name="Huptas C."/>
            <person name="von Neubeck M."/>
            <person name="Busse H.-J."/>
            <person name="Scherer S."/>
        </authorList>
    </citation>
    <scope>NUCLEOTIDE SEQUENCE [LARGE SCALE GENOMIC DNA]</scope>
    <source>
        <strain evidence="1 2">VG341</strain>
    </source>
</reference>
<comment type="caution">
    <text evidence="1">The sequence shown here is derived from an EMBL/GenBank/DDBJ whole genome shotgun (WGS) entry which is preliminary data.</text>
</comment>
<dbReference type="EMBL" id="PPCV01000018">
    <property type="protein sequence ID" value="RXW31096.1"/>
    <property type="molecule type" value="Genomic_DNA"/>
</dbReference>
<dbReference type="InterPro" id="IPR011664">
    <property type="entry name" value="Abi_system_AbiD/AbiF-like"/>
</dbReference>
<sequence length="328" mass="36977">MDYAKPWLPVDAQIDKLIARGVVIADRAGAAKLLRTVGYYRLTGYLYPFRTSERYTDEHDRERTRVLNRYREGTSIEDAARLLDFDRQLRLLVLDGVERIEIALRTQIGHTVGRVGPFAHQDTSTFVSAFTEPNTDATTGLTSLSRLGGWLARVQERRDSSEEAFVAHFRAKYDDQMPIWALIELLELGHLSRLYAGLRNDLATEIATAFDVPTKRLMESWIATINYVRNIAAHHARLFNRKLVTAPKRPKAGQVPLLAHLSESDAPKQFGSYNALAVMANLLRTIDPGGDWALRVATHLRAFPKNAVLDLGSMGVAPGWLDEDLWRI</sequence>
<dbReference type="InterPro" id="IPR017034">
    <property type="entry name" value="Abi_system_AbiD/AbiF"/>
</dbReference>
<keyword evidence="2" id="KW-1185">Reference proteome</keyword>
<dbReference type="Pfam" id="PF07751">
    <property type="entry name" value="Abi_2"/>
    <property type="match status" value="1"/>
</dbReference>
<organism evidence="1 2">
    <name type="scientific">Propioniciclava flava</name>
    <dbReference type="NCBI Taxonomy" id="2072026"/>
    <lineage>
        <taxon>Bacteria</taxon>
        <taxon>Bacillati</taxon>
        <taxon>Actinomycetota</taxon>
        <taxon>Actinomycetes</taxon>
        <taxon>Propionibacteriales</taxon>
        <taxon>Propionibacteriaceae</taxon>
        <taxon>Propioniciclava</taxon>
    </lineage>
</organism>
<evidence type="ECO:0000313" key="2">
    <source>
        <dbReference type="Proteomes" id="UP000290624"/>
    </source>
</evidence>
<dbReference type="PIRSF" id="PIRSF034934">
    <property type="entry name" value="AbiF_AbiD"/>
    <property type="match status" value="1"/>
</dbReference>
<evidence type="ECO:0000313" key="1">
    <source>
        <dbReference type="EMBL" id="RXW31096.1"/>
    </source>
</evidence>
<gene>
    <name evidence="1" type="ORF">C1706_13905</name>
</gene>
<dbReference type="OrthoDB" id="5363652at2"/>
<name>A0A4Q2EET7_9ACTN</name>
<accession>A0A4Q2EET7</accession>
<protein>
    <submittedName>
        <fullName evidence="1">Abortive phage infection protein</fullName>
    </submittedName>
</protein>